<protein>
    <recommendedName>
        <fullName evidence="2">DUF1468 domain-containing protein</fullName>
    </recommendedName>
</protein>
<feature type="transmembrane region" description="Helical" evidence="1">
    <location>
        <begin position="40"/>
        <end position="62"/>
    </location>
</feature>
<feature type="transmembrane region" description="Helical" evidence="1">
    <location>
        <begin position="125"/>
        <end position="143"/>
    </location>
</feature>
<gene>
    <name evidence="3" type="ORF">DC430_23440</name>
</gene>
<keyword evidence="1" id="KW-0472">Membrane</keyword>
<dbReference type="Proteomes" id="UP000244335">
    <property type="component" value="Unassembled WGS sequence"/>
</dbReference>
<feature type="domain" description="DUF1468" evidence="2">
    <location>
        <begin position="9"/>
        <end position="150"/>
    </location>
</feature>
<evidence type="ECO:0000313" key="3">
    <source>
        <dbReference type="EMBL" id="PVE49950.1"/>
    </source>
</evidence>
<name>A0AA92BYQ5_RHIRH</name>
<keyword evidence="1" id="KW-0812">Transmembrane</keyword>
<keyword evidence="1" id="KW-1133">Transmembrane helix</keyword>
<comment type="caution">
    <text evidence="3">The sequence shown here is derived from an EMBL/GenBank/DDBJ whole genome shotgun (WGS) entry which is preliminary data.</text>
</comment>
<sequence length="159" mass="16901">MNMVERPYWIAAGVIAFGLVWLYQASLLPQFAQYAELGPGFTVTLIGAGLVVFGAILAFQIYRGVPFEAQEAEDVASDLPPSRSSLAFAAAGAGIPILTMTTLGFVITATASFVLTTRAFQSRRYVFNTVIGATFALICWYGFRLLGVPLGGLLPVAGV</sequence>
<evidence type="ECO:0000313" key="4">
    <source>
        <dbReference type="Proteomes" id="UP000244335"/>
    </source>
</evidence>
<evidence type="ECO:0000256" key="1">
    <source>
        <dbReference type="SAM" id="Phobius"/>
    </source>
</evidence>
<reference evidence="3 4" key="1">
    <citation type="submission" date="2018-04" db="EMBL/GenBank/DDBJ databases">
        <authorList>
            <person name="Hagen T."/>
        </authorList>
    </citation>
    <scope>NUCLEOTIDE SEQUENCE [LARGE SCALE GENOMIC DNA]</scope>
    <source>
        <strain evidence="3 4">TPD7009</strain>
    </source>
</reference>
<accession>A0AA92BYQ5</accession>
<dbReference type="AlphaFoldDB" id="A0AA92BYQ5"/>
<organism evidence="3 4">
    <name type="scientific">Rhizobium rhizogenes</name>
    <name type="common">Agrobacterium rhizogenes</name>
    <dbReference type="NCBI Taxonomy" id="359"/>
    <lineage>
        <taxon>Bacteria</taxon>
        <taxon>Pseudomonadati</taxon>
        <taxon>Pseudomonadota</taxon>
        <taxon>Alphaproteobacteria</taxon>
        <taxon>Hyphomicrobiales</taxon>
        <taxon>Rhizobiaceae</taxon>
        <taxon>Rhizobium/Agrobacterium group</taxon>
        <taxon>Rhizobium</taxon>
    </lineage>
</organism>
<dbReference type="Pfam" id="PF07331">
    <property type="entry name" value="TctB"/>
    <property type="match status" value="1"/>
</dbReference>
<feature type="transmembrane region" description="Helical" evidence="1">
    <location>
        <begin position="6"/>
        <end position="28"/>
    </location>
</feature>
<dbReference type="InterPro" id="IPR009936">
    <property type="entry name" value="DUF1468"/>
</dbReference>
<feature type="transmembrane region" description="Helical" evidence="1">
    <location>
        <begin position="86"/>
        <end position="113"/>
    </location>
</feature>
<evidence type="ECO:0000259" key="2">
    <source>
        <dbReference type="Pfam" id="PF07331"/>
    </source>
</evidence>
<proteinExistence type="predicted"/>
<dbReference type="EMBL" id="QDFR01000015">
    <property type="protein sequence ID" value="PVE49950.1"/>
    <property type="molecule type" value="Genomic_DNA"/>
</dbReference>